<dbReference type="Pfam" id="PF01553">
    <property type="entry name" value="Acyltransferase"/>
    <property type="match status" value="1"/>
</dbReference>
<dbReference type="STRING" id="189381.GCA_900166615_03524"/>
<dbReference type="RefSeq" id="WP_053426835.1">
    <property type="nucleotide sequence ID" value="NZ_JAUKEF010000001.1"/>
</dbReference>
<dbReference type="GO" id="GO:0006654">
    <property type="term" value="P:phosphatidic acid biosynthetic process"/>
    <property type="evidence" value="ECO:0007669"/>
    <property type="project" value="TreeGrafter"/>
</dbReference>
<sequence>MIEPKKSPAFQRILSGYLTFQLKKHFHRIWLDDDRQRKGQGLMLVNHSSWWDGLLVFYLNRHVVKGDSYAMMSRKGMEEYGFFRKIGAFSVDRDSSREVVASLRYAEERLKEDKTVWIFPQGDEEHVEKRPLTFFNGPGYLIGKVPEVSVVLVTFYYTFRHHQRPELFIRLNDAPPLHGGRKERTDHLRALMETQLDRMKSEVMEEDLSSFTPWVGGFSSSSEKLQFLKRKG</sequence>
<feature type="domain" description="Phospholipid/glycerol acyltransferase" evidence="3">
    <location>
        <begin position="41"/>
        <end position="158"/>
    </location>
</feature>
<dbReference type="EMBL" id="LGUE01000001">
    <property type="protein sequence ID" value="KON91648.1"/>
    <property type="molecule type" value="Genomic_DNA"/>
</dbReference>
<dbReference type="PANTHER" id="PTHR10434:SF11">
    <property type="entry name" value="1-ACYL-SN-GLYCEROL-3-PHOSPHATE ACYLTRANSFERASE"/>
    <property type="match status" value="1"/>
</dbReference>
<keyword evidence="5" id="KW-1185">Reference proteome</keyword>
<keyword evidence="2" id="KW-0012">Acyltransferase</keyword>
<evidence type="ECO:0000259" key="3">
    <source>
        <dbReference type="SMART" id="SM00563"/>
    </source>
</evidence>
<proteinExistence type="predicted"/>
<dbReference type="OrthoDB" id="152799at2"/>
<dbReference type="Proteomes" id="UP000037405">
    <property type="component" value="Unassembled WGS sequence"/>
</dbReference>
<dbReference type="PATRIC" id="fig|189381.12.peg.880"/>
<dbReference type="PANTHER" id="PTHR10434">
    <property type="entry name" value="1-ACYL-SN-GLYCEROL-3-PHOSPHATE ACYLTRANSFERASE"/>
    <property type="match status" value="1"/>
</dbReference>
<dbReference type="AlphaFoldDB" id="A0A0M0GPF6"/>
<keyword evidence="1" id="KW-0808">Transferase</keyword>
<evidence type="ECO:0000313" key="5">
    <source>
        <dbReference type="Proteomes" id="UP000037405"/>
    </source>
</evidence>
<evidence type="ECO:0000256" key="2">
    <source>
        <dbReference type="ARBA" id="ARBA00023315"/>
    </source>
</evidence>
<evidence type="ECO:0000256" key="1">
    <source>
        <dbReference type="ARBA" id="ARBA00022679"/>
    </source>
</evidence>
<dbReference type="GO" id="GO:0003841">
    <property type="term" value="F:1-acylglycerol-3-phosphate O-acyltransferase activity"/>
    <property type="evidence" value="ECO:0007669"/>
    <property type="project" value="TreeGrafter"/>
</dbReference>
<protein>
    <recommendedName>
        <fullName evidence="3">Phospholipid/glycerol acyltransferase domain-containing protein</fullName>
    </recommendedName>
</protein>
<reference evidence="5" key="1">
    <citation type="submission" date="2015-07" db="EMBL/GenBank/DDBJ databases">
        <title>Fjat-14235 jcm11544.</title>
        <authorList>
            <person name="Liu B."/>
            <person name="Wang J."/>
            <person name="Zhu Y."/>
            <person name="Liu G."/>
            <person name="Chen Q."/>
            <person name="Chen Z."/>
            <person name="Lan J."/>
            <person name="Che J."/>
            <person name="Ge C."/>
            <person name="Shi H."/>
            <person name="Pan Z."/>
            <person name="Liu X."/>
        </authorList>
    </citation>
    <scope>NUCLEOTIDE SEQUENCE [LARGE SCALE GENOMIC DNA]</scope>
    <source>
        <strain evidence="5">JCM 11544</strain>
    </source>
</reference>
<gene>
    <name evidence="4" type="ORF">AF331_03865</name>
</gene>
<dbReference type="CDD" id="cd06551">
    <property type="entry name" value="LPLAT"/>
    <property type="match status" value="1"/>
</dbReference>
<accession>A0A0M0GPF6</accession>
<evidence type="ECO:0000313" key="4">
    <source>
        <dbReference type="EMBL" id="KON91648.1"/>
    </source>
</evidence>
<dbReference type="SMART" id="SM00563">
    <property type="entry name" value="PlsC"/>
    <property type="match status" value="1"/>
</dbReference>
<comment type="caution">
    <text evidence="4">The sequence shown here is derived from an EMBL/GenBank/DDBJ whole genome shotgun (WGS) entry which is preliminary data.</text>
</comment>
<dbReference type="InterPro" id="IPR002123">
    <property type="entry name" value="Plipid/glycerol_acylTrfase"/>
</dbReference>
<organism evidence="4 5">
    <name type="scientific">Rossellomorea marisflavi</name>
    <dbReference type="NCBI Taxonomy" id="189381"/>
    <lineage>
        <taxon>Bacteria</taxon>
        <taxon>Bacillati</taxon>
        <taxon>Bacillota</taxon>
        <taxon>Bacilli</taxon>
        <taxon>Bacillales</taxon>
        <taxon>Bacillaceae</taxon>
        <taxon>Rossellomorea</taxon>
    </lineage>
</organism>
<dbReference type="GO" id="GO:0005886">
    <property type="term" value="C:plasma membrane"/>
    <property type="evidence" value="ECO:0007669"/>
    <property type="project" value="TreeGrafter"/>
</dbReference>
<dbReference type="SUPFAM" id="SSF69593">
    <property type="entry name" value="Glycerol-3-phosphate (1)-acyltransferase"/>
    <property type="match status" value="1"/>
</dbReference>
<name>A0A0M0GPF6_9BACI</name>